<feature type="domain" description="Retrotransposon Copia-like N-terminal" evidence="3">
    <location>
        <begin position="34"/>
        <end position="78"/>
    </location>
</feature>
<accession>A0A6L2N0V8</accession>
<evidence type="ECO:0000259" key="2">
    <source>
        <dbReference type="Pfam" id="PF07727"/>
    </source>
</evidence>
<feature type="region of interest" description="Disordered" evidence="1">
    <location>
        <begin position="256"/>
        <end position="282"/>
    </location>
</feature>
<proteinExistence type="predicted"/>
<comment type="caution">
    <text evidence="4">The sequence shown here is derived from an EMBL/GenBank/DDBJ whole genome shotgun (WGS) entry which is preliminary data.</text>
</comment>
<dbReference type="PANTHER" id="PTHR11439">
    <property type="entry name" value="GAG-POL-RELATED RETROTRANSPOSON"/>
    <property type="match status" value="1"/>
</dbReference>
<feature type="compositionally biased region" description="Low complexity" evidence="1">
    <location>
        <begin position="263"/>
        <end position="277"/>
    </location>
</feature>
<dbReference type="Pfam" id="PF07727">
    <property type="entry name" value="RVT_2"/>
    <property type="match status" value="1"/>
</dbReference>
<dbReference type="InterPro" id="IPR013103">
    <property type="entry name" value="RVT_2"/>
</dbReference>
<dbReference type="EMBL" id="BKCJ010007798">
    <property type="protein sequence ID" value="GEU79067.1"/>
    <property type="molecule type" value="Genomic_DNA"/>
</dbReference>
<dbReference type="CDD" id="cd09272">
    <property type="entry name" value="RNase_HI_RT_Ty1"/>
    <property type="match status" value="1"/>
</dbReference>
<dbReference type="InterPro" id="IPR043502">
    <property type="entry name" value="DNA/RNA_pol_sf"/>
</dbReference>
<gene>
    <name evidence="4" type="ORF">Tci_051045</name>
</gene>
<dbReference type="SUPFAM" id="SSF56672">
    <property type="entry name" value="DNA/RNA polymerases"/>
    <property type="match status" value="1"/>
</dbReference>
<dbReference type="PANTHER" id="PTHR11439:SF511">
    <property type="match status" value="1"/>
</dbReference>
<organism evidence="4">
    <name type="scientific">Tanacetum cinerariifolium</name>
    <name type="common">Dalmatian daisy</name>
    <name type="synonym">Chrysanthemum cinerariifolium</name>
    <dbReference type="NCBI Taxonomy" id="118510"/>
    <lineage>
        <taxon>Eukaryota</taxon>
        <taxon>Viridiplantae</taxon>
        <taxon>Streptophyta</taxon>
        <taxon>Embryophyta</taxon>
        <taxon>Tracheophyta</taxon>
        <taxon>Spermatophyta</taxon>
        <taxon>Magnoliopsida</taxon>
        <taxon>eudicotyledons</taxon>
        <taxon>Gunneridae</taxon>
        <taxon>Pentapetalae</taxon>
        <taxon>asterids</taxon>
        <taxon>campanulids</taxon>
        <taxon>Asterales</taxon>
        <taxon>Asteraceae</taxon>
        <taxon>Asteroideae</taxon>
        <taxon>Anthemideae</taxon>
        <taxon>Anthemidinae</taxon>
        <taxon>Tanacetum</taxon>
    </lineage>
</organism>
<dbReference type="AlphaFoldDB" id="A0A6L2N0V8"/>
<dbReference type="InterPro" id="IPR029472">
    <property type="entry name" value="Copia-like_N"/>
</dbReference>
<dbReference type="Pfam" id="PF14244">
    <property type="entry name" value="Retrotran_gag_3"/>
    <property type="match status" value="1"/>
</dbReference>
<evidence type="ECO:0000259" key="3">
    <source>
        <dbReference type="Pfam" id="PF14244"/>
    </source>
</evidence>
<reference evidence="4" key="1">
    <citation type="journal article" date="2019" name="Sci. Rep.">
        <title>Draft genome of Tanacetum cinerariifolium, the natural source of mosquito coil.</title>
        <authorList>
            <person name="Yamashiro T."/>
            <person name="Shiraishi A."/>
            <person name="Satake H."/>
            <person name="Nakayama K."/>
        </authorList>
    </citation>
    <scope>NUCLEOTIDE SEQUENCE</scope>
</reference>
<evidence type="ECO:0000313" key="4">
    <source>
        <dbReference type="EMBL" id="GEU79067.1"/>
    </source>
</evidence>
<feature type="domain" description="Reverse transcriptase Ty1/copia-type" evidence="2">
    <location>
        <begin position="378"/>
        <end position="472"/>
    </location>
</feature>
<sequence>MSAPNSIHNSDDEGVEDLVTLICKLDISDPSHLHPNDSNALIVVSIKLKGTENYQVWSCAMLFALEGKNKMGFINGSCRRSNTDEVLGKQWDRFLMGLDDYYMQIRSSILSREILPDVRSAYATISSEESHRVASGSIVGSSQRNRAPAFVSNMPNRGVVQMGQSSNTAPRPNNFNYNRQGGGANQHITYTDKELDNVLDISYLKMKVAKGNKIIVAFDESRCYFLNQDLNLRNILGTGNQCEGLYYYNDQEMPSDDERVDPNLNSNNKSQSASSRSFESGRDANTADFSVNFENDADSSDDIFPLRMKGLRHLKKMFFLRSMFPRNYNDFVVDSKVKYGIEKYVSLYIQLDVNNAFLYGDLDEIVYMKSPEGKSKSSYSLYTKSDKGVFLAFLVYMDDIIITGNNVSKIKKFKVFLKFKFVIKDLEKLKYIPDIEVIDTEKGICLNQRKYVIDLLSEYGMIACKPVNTPLMSKLIISNKATEKDPILDNVTDYQKLMGKLIYLTNTSLDISYVVHCLSQFMYFPLKSHLKTTFKILRYLKGCPRLGIHIIKDSGMSLNAYSNVDWAKCVVTRKSVTGYCVFLNNSLVSWKSKKHNTLSKSFTEAEYRALASVTSEVVWILKILKDLKIEIFLPVNLHYDSNFAIKIAANLTFHERTKHIEIDLHFVREKILKGVVKTIKVESANQSADIFTNGLDTL</sequence>
<protein>
    <submittedName>
        <fullName evidence="4">Ribonuclease H-like domain-containing protein</fullName>
    </submittedName>
</protein>
<evidence type="ECO:0000256" key="1">
    <source>
        <dbReference type="SAM" id="MobiDB-lite"/>
    </source>
</evidence>
<name>A0A6L2N0V8_TANCI</name>